<accession>A0A936NA22</accession>
<dbReference type="InterPro" id="IPR032710">
    <property type="entry name" value="NTF2-like_dom_sf"/>
</dbReference>
<dbReference type="AlphaFoldDB" id="A0A936NA22"/>
<feature type="domain" description="SnoaL-like" evidence="1">
    <location>
        <begin position="14"/>
        <end position="120"/>
    </location>
</feature>
<protein>
    <submittedName>
        <fullName evidence="2">Nuclear transport factor 2 family protein</fullName>
    </submittedName>
</protein>
<dbReference type="EMBL" id="JADJZA010000001">
    <property type="protein sequence ID" value="MBK9295861.1"/>
    <property type="molecule type" value="Genomic_DNA"/>
</dbReference>
<dbReference type="Pfam" id="PF12680">
    <property type="entry name" value="SnoaL_2"/>
    <property type="match status" value="1"/>
</dbReference>
<proteinExistence type="predicted"/>
<reference evidence="2 3" key="1">
    <citation type="submission" date="2020-10" db="EMBL/GenBank/DDBJ databases">
        <title>Connecting structure to function with the recovery of over 1000 high-quality activated sludge metagenome-assembled genomes encoding full-length rRNA genes using long-read sequencing.</title>
        <authorList>
            <person name="Singleton C.M."/>
            <person name="Petriglieri F."/>
            <person name="Kristensen J.M."/>
            <person name="Kirkegaard R.H."/>
            <person name="Michaelsen T.Y."/>
            <person name="Andersen M.H."/>
            <person name="Karst S.M."/>
            <person name="Dueholm M.S."/>
            <person name="Nielsen P.H."/>
            <person name="Albertsen M."/>
        </authorList>
    </citation>
    <scope>NUCLEOTIDE SEQUENCE [LARGE SCALE GENOMIC DNA]</scope>
    <source>
        <strain evidence="2">Lyne_18-Q3-R50-59_MAXAC.006</strain>
    </source>
</reference>
<evidence type="ECO:0000313" key="2">
    <source>
        <dbReference type="EMBL" id="MBK9295861.1"/>
    </source>
</evidence>
<dbReference type="InterPro" id="IPR037401">
    <property type="entry name" value="SnoaL-like"/>
</dbReference>
<evidence type="ECO:0000313" key="3">
    <source>
        <dbReference type="Proteomes" id="UP000727993"/>
    </source>
</evidence>
<comment type="caution">
    <text evidence="2">The sequence shown here is derived from an EMBL/GenBank/DDBJ whole genome shotgun (WGS) entry which is preliminary data.</text>
</comment>
<dbReference type="SUPFAM" id="SSF54427">
    <property type="entry name" value="NTF2-like"/>
    <property type="match status" value="1"/>
</dbReference>
<evidence type="ECO:0000259" key="1">
    <source>
        <dbReference type="Pfam" id="PF12680"/>
    </source>
</evidence>
<gene>
    <name evidence="2" type="ORF">IPN02_03100</name>
</gene>
<name>A0A936NA22_9ACTN</name>
<sequence length="138" mass="14665">MSEPFEHPARAAAQASMAAVAAGDRSAWLALFADNAVVEDPIGPSMFDPEGAGHRGPEAIAAFYDTVIGPNRIDFDIRESYACGSEVANVGTITTTLPDGSRAIVEGVYTYRVRDDGRILALRAYWQADAIVFEAATA</sequence>
<dbReference type="Gene3D" id="3.10.450.50">
    <property type="match status" value="1"/>
</dbReference>
<organism evidence="2 3">
    <name type="scientific">Candidatus Neomicrothrix subdominans</name>
    <dbReference type="NCBI Taxonomy" id="2954438"/>
    <lineage>
        <taxon>Bacteria</taxon>
        <taxon>Bacillati</taxon>
        <taxon>Actinomycetota</taxon>
        <taxon>Acidimicrobiia</taxon>
        <taxon>Acidimicrobiales</taxon>
        <taxon>Microthrixaceae</taxon>
        <taxon>Candidatus Neomicrothrix</taxon>
    </lineage>
</organism>
<dbReference type="Proteomes" id="UP000727993">
    <property type="component" value="Unassembled WGS sequence"/>
</dbReference>